<evidence type="ECO:0000313" key="3">
    <source>
        <dbReference type="Proteomes" id="UP001151002"/>
    </source>
</evidence>
<evidence type="ECO:0000259" key="1">
    <source>
        <dbReference type="PROSITE" id="PS51742"/>
    </source>
</evidence>
<dbReference type="PROSITE" id="PS51742">
    <property type="entry name" value="PPC"/>
    <property type="match status" value="1"/>
</dbReference>
<dbReference type="Pfam" id="PF03479">
    <property type="entry name" value="PCC"/>
    <property type="match status" value="1"/>
</dbReference>
<dbReference type="InterPro" id="IPR005175">
    <property type="entry name" value="PPC_dom"/>
</dbReference>
<proteinExistence type="predicted"/>
<comment type="caution">
    <text evidence="2">The sequence shown here is derived from an EMBL/GenBank/DDBJ whole genome shotgun (WGS) entry which is preliminary data.</text>
</comment>
<dbReference type="SUPFAM" id="SSF117856">
    <property type="entry name" value="AF0104/ALDC/Ptd012-like"/>
    <property type="match status" value="1"/>
</dbReference>
<dbReference type="Gene3D" id="3.30.1330.80">
    <property type="entry name" value="Hypothetical protein, similar to alpha- acetolactate decarboxylase, domain 2"/>
    <property type="match status" value="1"/>
</dbReference>
<sequence length="112" mass="12055">MVTHVVQVEQDREVLQVVQGEVDRLGLSSAAITLIGAVKEAEVSVMAKDDENVDHVRRYEQPMELSGTGEVVAGRVHLHVVLGGEDVTVAGHLHRAVVGGFFVRAYLTALGE</sequence>
<dbReference type="CDD" id="cd11378">
    <property type="entry name" value="DUF296"/>
    <property type="match status" value="1"/>
</dbReference>
<accession>A0ABT4BDZ2</accession>
<organism evidence="2 3">
    <name type="scientific">Paractinoplanes pyxinae</name>
    <dbReference type="NCBI Taxonomy" id="2997416"/>
    <lineage>
        <taxon>Bacteria</taxon>
        <taxon>Bacillati</taxon>
        <taxon>Actinomycetota</taxon>
        <taxon>Actinomycetes</taxon>
        <taxon>Micromonosporales</taxon>
        <taxon>Micromonosporaceae</taxon>
        <taxon>Paractinoplanes</taxon>
    </lineage>
</organism>
<keyword evidence="3" id="KW-1185">Reference proteome</keyword>
<gene>
    <name evidence="2" type="ORF">OWR29_42400</name>
</gene>
<dbReference type="EMBL" id="JAPNTZ010000021">
    <property type="protein sequence ID" value="MCY1144692.1"/>
    <property type="molecule type" value="Genomic_DNA"/>
</dbReference>
<reference evidence="2" key="1">
    <citation type="submission" date="2022-11" db="EMBL/GenBank/DDBJ databases">
        <authorList>
            <person name="Somphong A."/>
            <person name="Phongsopitanun W."/>
        </authorList>
    </citation>
    <scope>NUCLEOTIDE SEQUENCE</scope>
    <source>
        <strain evidence="2">Pm04-4</strain>
    </source>
</reference>
<dbReference type="Proteomes" id="UP001151002">
    <property type="component" value="Unassembled WGS sequence"/>
</dbReference>
<protein>
    <submittedName>
        <fullName evidence="2">DUF296 domain-containing protein</fullName>
    </submittedName>
</protein>
<feature type="domain" description="PPC" evidence="1">
    <location>
        <begin position="1"/>
        <end position="112"/>
    </location>
</feature>
<evidence type="ECO:0000313" key="2">
    <source>
        <dbReference type="EMBL" id="MCY1144692.1"/>
    </source>
</evidence>
<name>A0ABT4BDZ2_9ACTN</name>
<dbReference type="RefSeq" id="WP_267569272.1">
    <property type="nucleotide sequence ID" value="NZ_JAPNTZ010000021.1"/>
</dbReference>